<dbReference type="EMBL" id="MT144019">
    <property type="protein sequence ID" value="QJA46709.1"/>
    <property type="molecule type" value="Genomic_DNA"/>
</dbReference>
<reference evidence="1" key="1">
    <citation type="submission" date="2020-03" db="EMBL/GenBank/DDBJ databases">
        <title>The deep terrestrial virosphere.</title>
        <authorList>
            <person name="Holmfeldt K."/>
            <person name="Nilsson E."/>
            <person name="Simone D."/>
            <person name="Lopez-Fernandez M."/>
            <person name="Wu X."/>
            <person name="de Brujin I."/>
            <person name="Lundin D."/>
            <person name="Andersson A."/>
            <person name="Bertilsson S."/>
            <person name="Dopson M."/>
        </authorList>
    </citation>
    <scope>NUCLEOTIDE SEQUENCE</scope>
    <source>
        <strain evidence="1">TM448A00520</strain>
        <strain evidence="2">TM448B00218</strain>
    </source>
</reference>
<accession>A0A6H1ZGX3</accession>
<evidence type="ECO:0000313" key="2">
    <source>
        <dbReference type="EMBL" id="QJH94377.1"/>
    </source>
</evidence>
<dbReference type="EMBL" id="MT144600">
    <property type="protein sequence ID" value="QJH94377.1"/>
    <property type="molecule type" value="Genomic_DNA"/>
</dbReference>
<proteinExistence type="predicted"/>
<dbReference type="AlphaFoldDB" id="A0A6H1ZGX3"/>
<protein>
    <submittedName>
        <fullName evidence="1">Uncharacterized protein</fullName>
    </submittedName>
</protein>
<name>A0A6H1ZGX3_9ZZZZ</name>
<organism evidence="1">
    <name type="scientific">viral metagenome</name>
    <dbReference type="NCBI Taxonomy" id="1070528"/>
    <lineage>
        <taxon>unclassified sequences</taxon>
        <taxon>metagenomes</taxon>
        <taxon>organismal metagenomes</taxon>
    </lineage>
</organism>
<evidence type="ECO:0000313" key="1">
    <source>
        <dbReference type="EMBL" id="QJA46709.1"/>
    </source>
</evidence>
<gene>
    <name evidence="1" type="ORF">TM448A00520_0018</name>
    <name evidence="2" type="ORF">TM448B00218_0020</name>
</gene>
<sequence length="72" mass="7508">MRSPKELIKEAKAACKFRGHKMGPWGFTIKAGGMGSRGGSVCKVCGKGVQYDTNPPPNGIEIGGEAVALNCN</sequence>